<dbReference type="AlphaFoldDB" id="A0A5C3EJD6"/>
<name>A0A5C3EJD6_9BASI</name>
<gene>
    <name evidence="2" type="ORF">UTRI_05350</name>
</gene>
<sequence length="121" mass="13182">MDDSEGSVGSFGKGGQGVRRLIDHAASQTHMRTHGNTGRASGPPRSGPIHTWFVPPPVDALSYCHPLQDTVYCRCFPDPSLLSCCSFLTRHVDSKRNEVAISGLHRDNVVSIPGNAINDRW</sequence>
<accession>A0A5C3EJD6</accession>
<proteinExistence type="predicted"/>
<feature type="compositionally biased region" description="Polar residues" evidence="1">
    <location>
        <begin position="26"/>
        <end position="39"/>
    </location>
</feature>
<evidence type="ECO:0000313" key="2">
    <source>
        <dbReference type="EMBL" id="SPO30733.1"/>
    </source>
</evidence>
<organism evidence="2 3">
    <name type="scientific">Ustilago trichophora</name>
    <dbReference type="NCBI Taxonomy" id="86804"/>
    <lineage>
        <taxon>Eukaryota</taxon>
        <taxon>Fungi</taxon>
        <taxon>Dikarya</taxon>
        <taxon>Basidiomycota</taxon>
        <taxon>Ustilaginomycotina</taxon>
        <taxon>Ustilaginomycetes</taxon>
        <taxon>Ustilaginales</taxon>
        <taxon>Ustilaginaceae</taxon>
        <taxon>Ustilago</taxon>
    </lineage>
</organism>
<protein>
    <submittedName>
        <fullName evidence="2">Uncharacterized protein</fullName>
    </submittedName>
</protein>
<evidence type="ECO:0000313" key="3">
    <source>
        <dbReference type="Proteomes" id="UP000324022"/>
    </source>
</evidence>
<dbReference type="Proteomes" id="UP000324022">
    <property type="component" value="Unassembled WGS sequence"/>
</dbReference>
<evidence type="ECO:0000256" key="1">
    <source>
        <dbReference type="SAM" id="MobiDB-lite"/>
    </source>
</evidence>
<reference evidence="2 3" key="1">
    <citation type="submission" date="2018-03" db="EMBL/GenBank/DDBJ databases">
        <authorList>
            <person name="Guldener U."/>
        </authorList>
    </citation>
    <scope>NUCLEOTIDE SEQUENCE [LARGE SCALE GENOMIC DNA]</scope>
    <source>
        <strain evidence="2 3">NBRC100155</strain>
    </source>
</reference>
<dbReference type="EMBL" id="OOIN01000034">
    <property type="protein sequence ID" value="SPO30733.1"/>
    <property type="molecule type" value="Genomic_DNA"/>
</dbReference>
<feature type="region of interest" description="Disordered" evidence="1">
    <location>
        <begin position="1"/>
        <end position="50"/>
    </location>
</feature>
<keyword evidence="3" id="KW-1185">Reference proteome</keyword>